<dbReference type="GeneID" id="64661584"/>
<feature type="compositionally biased region" description="Basic and acidic residues" evidence="1">
    <location>
        <begin position="30"/>
        <end position="53"/>
    </location>
</feature>
<reference evidence="2" key="1">
    <citation type="journal article" date="2020" name="New Phytol.">
        <title>Comparative genomics reveals dynamic genome evolution in host specialist ectomycorrhizal fungi.</title>
        <authorList>
            <person name="Lofgren L.A."/>
            <person name="Nguyen N.H."/>
            <person name="Vilgalys R."/>
            <person name="Ruytinx J."/>
            <person name="Liao H.L."/>
            <person name="Branco S."/>
            <person name="Kuo A."/>
            <person name="LaButti K."/>
            <person name="Lipzen A."/>
            <person name="Andreopoulos W."/>
            <person name="Pangilinan J."/>
            <person name="Riley R."/>
            <person name="Hundley H."/>
            <person name="Na H."/>
            <person name="Barry K."/>
            <person name="Grigoriev I.V."/>
            <person name="Stajich J.E."/>
            <person name="Kennedy P.G."/>
        </authorList>
    </citation>
    <scope>NUCLEOTIDE SEQUENCE</scope>
    <source>
        <strain evidence="2">FC203</strain>
    </source>
</reference>
<evidence type="ECO:0000313" key="2">
    <source>
        <dbReference type="EMBL" id="KAG1898870.1"/>
    </source>
</evidence>
<evidence type="ECO:0000313" key="3">
    <source>
        <dbReference type="Proteomes" id="UP001195769"/>
    </source>
</evidence>
<proteinExistence type="predicted"/>
<gene>
    <name evidence="2" type="ORF">F5891DRAFT_1190361</name>
</gene>
<protein>
    <submittedName>
        <fullName evidence="2">Uncharacterized protein</fullName>
    </submittedName>
</protein>
<accession>A0AAD4E361</accession>
<name>A0AAD4E361_9AGAM</name>
<organism evidence="2 3">
    <name type="scientific">Suillus fuscotomentosus</name>
    <dbReference type="NCBI Taxonomy" id="1912939"/>
    <lineage>
        <taxon>Eukaryota</taxon>
        <taxon>Fungi</taxon>
        <taxon>Dikarya</taxon>
        <taxon>Basidiomycota</taxon>
        <taxon>Agaricomycotina</taxon>
        <taxon>Agaricomycetes</taxon>
        <taxon>Agaricomycetidae</taxon>
        <taxon>Boletales</taxon>
        <taxon>Suillineae</taxon>
        <taxon>Suillaceae</taxon>
        <taxon>Suillus</taxon>
    </lineage>
</organism>
<feature type="compositionally biased region" description="Polar residues" evidence="1">
    <location>
        <begin position="12"/>
        <end position="29"/>
    </location>
</feature>
<feature type="region of interest" description="Disordered" evidence="1">
    <location>
        <begin position="1"/>
        <end position="53"/>
    </location>
</feature>
<feature type="compositionally biased region" description="Low complexity" evidence="1">
    <location>
        <begin position="90"/>
        <end position="109"/>
    </location>
</feature>
<evidence type="ECO:0000256" key="1">
    <source>
        <dbReference type="SAM" id="MobiDB-lite"/>
    </source>
</evidence>
<dbReference type="AlphaFoldDB" id="A0AAD4E361"/>
<dbReference type="RefSeq" id="XP_041224446.1">
    <property type="nucleotide sequence ID" value="XM_041367286.1"/>
</dbReference>
<sequence>MYSSGRFGFWKPTSTSSQSIQKATQSNNHTLKEAKGKAAESDTSDNDKNQGRIDNDKQMYISCYYLICNIMVFSQHEGNSSDEHENGTQDDFNPDYNNLNDDNPDNFNPDNDEDFNHQPDTQKKDFNKHQDALQLVQEVIDAALWIYHEKKIKLDNGYFPQYRTQMVQLDSCLKFYYSNSKKALKNTDEFQCSIPVNGLLLVAMMIKGVTTGFHKTGTDKSVDNLIDNPEHGREIEEMLEEWAMTGMGDHYFDDDVGGSDMEDVNVIL</sequence>
<feature type="region of interest" description="Disordered" evidence="1">
    <location>
        <begin position="77"/>
        <end position="124"/>
    </location>
</feature>
<comment type="caution">
    <text evidence="2">The sequence shown here is derived from an EMBL/GenBank/DDBJ whole genome shotgun (WGS) entry which is preliminary data.</text>
</comment>
<keyword evidence="3" id="KW-1185">Reference proteome</keyword>
<feature type="compositionally biased region" description="Basic and acidic residues" evidence="1">
    <location>
        <begin position="114"/>
        <end position="124"/>
    </location>
</feature>
<dbReference type="EMBL" id="JABBWK010000036">
    <property type="protein sequence ID" value="KAG1898870.1"/>
    <property type="molecule type" value="Genomic_DNA"/>
</dbReference>
<dbReference type="Proteomes" id="UP001195769">
    <property type="component" value="Unassembled WGS sequence"/>
</dbReference>